<evidence type="ECO:0000259" key="2">
    <source>
        <dbReference type="PROSITE" id="PS51688"/>
    </source>
</evidence>
<dbReference type="Pfam" id="PF13884">
    <property type="entry name" value="Peptidase_S74"/>
    <property type="match status" value="1"/>
</dbReference>
<feature type="compositionally biased region" description="Low complexity" evidence="1">
    <location>
        <begin position="642"/>
        <end position="680"/>
    </location>
</feature>
<evidence type="ECO:0000313" key="4">
    <source>
        <dbReference type="Proteomes" id="UP000229342"/>
    </source>
</evidence>
<accession>A0A2H0KD03</accession>
<feature type="domain" description="Peptidase S74" evidence="2">
    <location>
        <begin position="73"/>
        <end position="166"/>
    </location>
</feature>
<dbReference type="AlphaFoldDB" id="A0A2H0KD03"/>
<dbReference type="Proteomes" id="UP000229342">
    <property type="component" value="Unassembled WGS sequence"/>
</dbReference>
<feature type="region of interest" description="Disordered" evidence="1">
    <location>
        <begin position="589"/>
        <end position="680"/>
    </location>
</feature>
<feature type="compositionally biased region" description="Low complexity" evidence="1">
    <location>
        <begin position="589"/>
        <end position="627"/>
    </location>
</feature>
<organism evidence="3 4">
    <name type="scientific">Candidatus Taylorbacteria bacterium CG11_big_fil_rev_8_21_14_0_20_46_11</name>
    <dbReference type="NCBI Taxonomy" id="1975025"/>
    <lineage>
        <taxon>Bacteria</taxon>
        <taxon>Candidatus Tayloriibacteriota</taxon>
    </lineage>
</organism>
<proteinExistence type="predicted"/>
<protein>
    <recommendedName>
        <fullName evidence="2">Peptidase S74 domain-containing protein</fullName>
    </recommendedName>
</protein>
<name>A0A2H0KD03_9BACT</name>
<dbReference type="EMBL" id="PCVG01000009">
    <property type="protein sequence ID" value="PIQ69148.1"/>
    <property type="molecule type" value="Genomic_DNA"/>
</dbReference>
<dbReference type="InterPro" id="IPR013783">
    <property type="entry name" value="Ig-like_fold"/>
</dbReference>
<evidence type="ECO:0000313" key="3">
    <source>
        <dbReference type="EMBL" id="PIQ69148.1"/>
    </source>
</evidence>
<dbReference type="PROSITE" id="PS51688">
    <property type="entry name" value="ICA"/>
    <property type="match status" value="2"/>
</dbReference>
<sequence length="680" mass="70217">LNFRVFTNGENERLTVTQDGNVGIGTTDPGAKLDVAGTAIFRGLPTASTGYFLCLNNSTGAMSTSTAADCSASSLRFKENIENLPYGLAEVRSLRPVLFDYIPGYQNDNQRYQGFIAEEVEVFLPEIIGYDSDGLVQTMDYSRLTPVLVKSVQELDTNLASTTALLDDWFSHVSYHESAVVDPNNPDLRDISTRNIRDMTLTASSTAFFGGTVSIGTSTPDTSYALYVEGDVAATSFVNISTRTAKKDIEYYSDEDKRSVLEKIKTTGVATYYYNNEACGSDSPFVKGSTAEQGGILKSSAADGTSFSKGGIGGDCQKRLGLIAEEAPQEVLSANGKGVDVYKLSTFILAGVQEQQKRLESIELRVTALEDLLKSSSAGTNNFQFSISNFQSILNELNNLGTKITAGVAELKNVVVEKLTVGSTAKPSGITLYDEVTKEPYCLSIANGVPKSTVGVCGSGADVAVTNSGTNATGAESTSASGSSDTVAPTLTVNGANPAEIAVGATYVDLGAMVEDNVNHNLGVKAIVNGVDVGDQSNIHIDTAPSTSSGQASSTTYTIEYYAIDQAGNRGSATRTVVVGQAAADSGADIEAAPAASEPETATSTPAGTDTAGAPATSASGSSTPATETDAVGTPATSALGSSTPSQETATTTSESTTSASENAAGAEATSASGSSTPAE</sequence>
<reference evidence="3 4" key="1">
    <citation type="submission" date="2017-09" db="EMBL/GenBank/DDBJ databases">
        <title>Depth-based differentiation of microbial function through sediment-hosted aquifers and enrichment of novel symbionts in the deep terrestrial subsurface.</title>
        <authorList>
            <person name="Probst A.J."/>
            <person name="Ladd B."/>
            <person name="Jarett J.K."/>
            <person name="Geller-Mcgrath D.E."/>
            <person name="Sieber C.M."/>
            <person name="Emerson J.B."/>
            <person name="Anantharaman K."/>
            <person name="Thomas B.C."/>
            <person name="Malmstrom R."/>
            <person name="Stieglmeier M."/>
            <person name="Klingl A."/>
            <person name="Woyke T."/>
            <person name="Ryan C.M."/>
            <person name="Banfield J.F."/>
        </authorList>
    </citation>
    <scope>NUCLEOTIDE SEQUENCE [LARGE SCALE GENOMIC DNA]</scope>
    <source>
        <strain evidence="3">CG11_big_fil_rev_8_21_14_0_20_46_11</strain>
    </source>
</reference>
<comment type="caution">
    <text evidence="3">The sequence shown here is derived from an EMBL/GenBank/DDBJ whole genome shotgun (WGS) entry which is preliminary data.</text>
</comment>
<dbReference type="Gene3D" id="2.60.40.10">
    <property type="entry name" value="Immunoglobulins"/>
    <property type="match status" value="1"/>
</dbReference>
<dbReference type="InterPro" id="IPR030392">
    <property type="entry name" value="S74_ICA"/>
</dbReference>
<feature type="domain" description="Peptidase S74" evidence="2">
    <location>
        <begin position="241"/>
        <end position="366"/>
    </location>
</feature>
<gene>
    <name evidence="3" type="ORF">COV91_00375</name>
</gene>
<evidence type="ECO:0000256" key="1">
    <source>
        <dbReference type="SAM" id="MobiDB-lite"/>
    </source>
</evidence>
<feature type="non-terminal residue" evidence="3">
    <location>
        <position position="1"/>
    </location>
</feature>